<protein>
    <submittedName>
        <fullName evidence="1">Uncharacterized protein</fullName>
    </submittedName>
</protein>
<keyword evidence="2" id="KW-1185">Reference proteome</keyword>
<dbReference type="EMBL" id="RJVU01026577">
    <property type="protein sequence ID" value="ROL49583.1"/>
    <property type="molecule type" value="Genomic_DNA"/>
</dbReference>
<sequence length="190" mass="21534">MMNSLRRRRTRRLSVEVELTSFLDIYSFSLGIFAVSARGKVTDICEEVCERNFIGRIFLRKYRHSDCNFDDLFSCCVFRAWNQQAVFNCPLSAKKCDLQQALIVSQGGPNLAGMTVSPWTQSPTSLIALSPLVPLPGKLNHSFSVCFLSSTPLYAHRLAPSLMTFPRRFSEDIERGGRKRAFLSNKRKGD</sequence>
<dbReference type="Proteomes" id="UP000281406">
    <property type="component" value="Unassembled WGS sequence"/>
</dbReference>
<gene>
    <name evidence="1" type="ORF">DPX16_15909</name>
</gene>
<dbReference type="AlphaFoldDB" id="A0A3N0YTQ0"/>
<comment type="caution">
    <text evidence="1">The sequence shown here is derived from an EMBL/GenBank/DDBJ whole genome shotgun (WGS) entry which is preliminary data.</text>
</comment>
<reference evidence="1 2" key="1">
    <citation type="submission" date="2018-10" db="EMBL/GenBank/DDBJ databases">
        <title>Genome assembly for a Yunnan-Guizhou Plateau 3E fish, Anabarilius grahami (Regan), and its evolutionary and genetic applications.</title>
        <authorList>
            <person name="Jiang W."/>
        </authorList>
    </citation>
    <scope>NUCLEOTIDE SEQUENCE [LARGE SCALE GENOMIC DNA]</scope>
    <source>
        <strain evidence="1">AG-KIZ</strain>
        <tissue evidence="1">Muscle</tissue>
    </source>
</reference>
<proteinExistence type="predicted"/>
<evidence type="ECO:0000313" key="1">
    <source>
        <dbReference type="EMBL" id="ROL49583.1"/>
    </source>
</evidence>
<name>A0A3N0YTQ0_ANAGA</name>
<organism evidence="1 2">
    <name type="scientific">Anabarilius grahami</name>
    <name type="common">Kanglang fish</name>
    <name type="synonym">Barilius grahami</name>
    <dbReference type="NCBI Taxonomy" id="495550"/>
    <lineage>
        <taxon>Eukaryota</taxon>
        <taxon>Metazoa</taxon>
        <taxon>Chordata</taxon>
        <taxon>Craniata</taxon>
        <taxon>Vertebrata</taxon>
        <taxon>Euteleostomi</taxon>
        <taxon>Actinopterygii</taxon>
        <taxon>Neopterygii</taxon>
        <taxon>Teleostei</taxon>
        <taxon>Ostariophysi</taxon>
        <taxon>Cypriniformes</taxon>
        <taxon>Xenocyprididae</taxon>
        <taxon>Xenocypridinae</taxon>
        <taxon>Xenocypridinae incertae sedis</taxon>
        <taxon>Anabarilius</taxon>
    </lineage>
</organism>
<accession>A0A3N0YTQ0</accession>
<evidence type="ECO:0000313" key="2">
    <source>
        <dbReference type="Proteomes" id="UP000281406"/>
    </source>
</evidence>